<gene>
    <name evidence="2" type="ORF">AK812_SmicGene7381</name>
</gene>
<protein>
    <submittedName>
        <fullName evidence="2">Uncharacterized protein</fullName>
    </submittedName>
</protein>
<proteinExistence type="predicted"/>
<comment type="caution">
    <text evidence="2">The sequence shown here is derived from an EMBL/GenBank/DDBJ whole genome shotgun (WGS) entry which is preliminary data.</text>
</comment>
<evidence type="ECO:0000256" key="1">
    <source>
        <dbReference type="SAM" id="MobiDB-lite"/>
    </source>
</evidence>
<dbReference type="Proteomes" id="UP000186817">
    <property type="component" value="Unassembled WGS sequence"/>
</dbReference>
<sequence>MNTFIWGTTLAAMRRRVAGATARRSRTDSRRKHPRHRSHWEFSSVRLVSHHVMGWQRVPLLKHPNVK</sequence>
<reference evidence="2 3" key="1">
    <citation type="submission" date="2016-02" db="EMBL/GenBank/DDBJ databases">
        <title>Genome analysis of coral dinoflagellate symbionts highlights evolutionary adaptations to a symbiotic lifestyle.</title>
        <authorList>
            <person name="Aranda M."/>
            <person name="Li Y."/>
            <person name="Liew Y.J."/>
            <person name="Baumgarten S."/>
            <person name="Simakov O."/>
            <person name="Wilson M."/>
            <person name="Piel J."/>
            <person name="Ashoor H."/>
            <person name="Bougouffa S."/>
            <person name="Bajic V.B."/>
            <person name="Ryu T."/>
            <person name="Ravasi T."/>
            <person name="Bayer T."/>
            <person name="Micklem G."/>
            <person name="Kim H."/>
            <person name="Bhak J."/>
            <person name="Lajeunesse T.C."/>
            <person name="Voolstra C.R."/>
        </authorList>
    </citation>
    <scope>NUCLEOTIDE SEQUENCE [LARGE SCALE GENOMIC DNA]</scope>
    <source>
        <strain evidence="2 3">CCMP2467</strain>
    </source>
</reference>
<accession>A0A1Q9ENQ6</accession>
<organism evidence="2 3">
    <name type="scientific">Symbiodinium microadriaticum</name>
    <name type="common">Dinoflagellate</name>
    <name type="synonym">Zooxanthella microadriatica</name>
    <dbReference type="NCBI Taxonomy" id="2951"/>
    <lineage>
        <taxon>Eukaryota</taxon>
        <taxon>Sar</taxon>
        <taxon>Alveolata</taxon>
        <taxon>Dinophyceae</taxon>
        <taxon>Suessiales</taxon>
        <taxon>Symbiodiniaceae</taxon>
        <taxon>Symbiodinium</taxon>
    </lineage>
</organism>
<dbReference type="EMBL" id="LSRX01000104">
    <property type="protein sequence ID" value="OLQ09069.1"/>
    <property type="molecule type" value="Genomic_DNA"/>
</dbReference>
<evidence type="ECO:0000313" key="3">
    <source>
        <dbReference type="Proteomes" id="UP000186817"/>
    </source>
</evidence>
<dbReference type="AlphaFoldDB" id="A0A1Q9ENQ6"/>
<feature type="region of interest" description="Disordered" evidence="1">
    <location>
        <begin position="16"/>
        <end position="37"/>
    </location>
</feature>
<keyword evidence="3" id="KW-1185">Reference proteome</keyword>
<name>A0A1Q9ENQ6_SYMMI</name>
<evidence type="ECO:0000313" key="2">
    <source>
        <dbReference type="EMBL" id="OLQ09069.1"/>
    </source>
</evidence>